<accession>A0A7J0D8Y8</accession>
<feature type="region of interest" description="Disordered" evidence="1">
    <location>
        <begin position="401"/>
        <end position="512"/>
    </location>
</feature>
<organism evidence="2 3">
    <name type="scientific">Actinidia rufa</name>
    <dbReference type="NCBI Taxonomy" id="165716"/>
    <lineage>
        <taxon>Eukaryota</taxon>
        <taxon>Viridiplantae</taxon>
        <taxon>Streptophyta</taxon>
        <taxon>Embryophyta</taxon>
        <taxon>Tracheophyta</taxon>
        <taxon>Spermatophyta</taxon>
        <taxon>Magnoliopsida</taxon>
        <taxon>eudicotyledons</taxon>
        <taxon>Gunneridae</taxon>
        <taxon>Pentapetalae</taxon>
        <taxon>asterids</taxon>
        <taxon>Ericales</taxon>
        <taxon>Actinidiaceae</taxon>
        <taxon>Actinidia</taxon>
    </lineage>
</organism>
<evidence type="ECO:0000313" key="3">
    <source>
        <dbReference type="Proteomes" id="UP000585474"/>
    </source>
</evidence>
<dbReference type="OrthoDB" id="1750920at2759"/>
<dbReference type="EMBL" id="BJWL01000105">
    <property type="protein sequence ID" value="GFS30025.1"/>
    <property type="molecule type" value="Genomic_DNA"/>
</dbReference>
<feature type="compositionally biased region" description="Low complexity" evidence="1">
    <location>
        <begin position="288"/>
        <end position="298"/>
    </location>
</feature>
<feature type="compositionally biased region" description="Acidic residues" evidence="1">
    <location>
        <begin position="487"/>
        <end position="505"/>
    </location>
</feature>
<evidence type="ECO:0000313" key="2">
    <source>
        <dbReference type="EMBL" id="GFS30025.1"/>
    </source>
</evidence>
<feature type="region of interest" description="Disordered" evidence="1">
    <location>
        <begin position="288"/>
        <end position="350"/>
    </location>
</feature>
<feature type="compositionally biased region" description="Low complexity" evidence="1">
    <location>
        <begin position="431"/>
        <end position="451"/>
    </location>
</feature>
<protein>
    <submittedName>
        <fullName evidence="2">Uncharacterized protein</fullName>
    </submittedName>
</protein>
<feature type="region of interest" description="Disordered" evidence="1">
    <location>
        <begin position="249"/>
        <end position="271"/>
    </location>
</feature>
<reference evidence="3" key="1">
    <citation type="submission" date="2019-07" db="EMBL/GenBank/DDBJ databases">
        <title>De Novo Assembly of kiwifruit Actinidia rufa.</title>
        <authorList>
            <person name="Sugita-Konishi S."/>
            <person name="Sato K."/>
            <person name="Mori E."/>
            <person name="Abe Y."/>
            <person name="Kisaki G."/>
            <person name="Hamano K."/>
            <person name="Suezawa K."/>
            <person name="Otani M."/>
            <person name="Fukuda T."/>
            <person name="Manabe T."/>
            <person name="Gomi K."/>
            <person name="Tabuchi M."/>
            <person name="Akimitsu K."/>
            <person name="Kataoka I."/>
        </authorList>
    </citation>
    <scope>NUCLEOTIDE SEQUENCE [LARGE SCALE GENOMIC DNA]</scope>
    <source>
        <strain evidence="3">cv. Fuchu</strain>
    </source>
</reference>
<proteinExistence type="predicted"/>
<dbReference type="Proteomes" id="UP000585474">
    <property type="component" value="Unassembled WGS sequence"/>
</dbReference>
<evidence type="ECO:0000256" key="1">
    <source>
        <dbReference type="SAM" id="MobiDB-lite"/>
    </source>
</evidence>
<gene>
    <name evidence="2" type="ORF">Acr_00g0009740</name>
</gene>
<sequence>MELNRAQLLVHNNAALNKFRTDHDIPEDVQIEHHRPNEDANLVEGNGDRIPIQTWLIHQAGLRILHQPNAKRGDGTLPSHLHAGLRQFRPSCACSGYFDVPDEAPFQCLRPRMSTLWCGQRGSRSIPFLKGNHYMRLRNPHHPQTRLVTDNPTKICSSTNLSRCLENGSSELGTMVTGRSQGTMVVCLSVNFNEIFKHRSDDCKAAIQSVNNRKASRKVTDLLAYEPIYRHVIPAQGRRSSSRIRLPALRTEGQAPHCGEFNSEGSGTELNEEAPVARVRGYEEGITSSFSSYTSSDSSDNKEEEEVISQLAGVEPSSMEAPLLNKRKGKQLAGGPSKKGKKKKGKTSSALLPSTSIQAKLWKPEFSTAELGKQDVVDLTEESSEEIRELLMMQQVQSHPRELLPFRNRMKQQSAELKKTKKKLGIHEDNPAWAKAAPEAELPESPESYSPMILPGFNEEEYMNQPAEEGGEVALADEVAERTGEAAAEEAGEDAAQDQAGEDAAQDPPPKL</sequence>
<name>A0A7J0D8Y8_9ERIC</name>
<keyword evidence="3" id="KW-1185">Reference proteome</keyword>
<comment type="caution">
    <text evidence="2">The sequence shown here is derived from an EMBL/GenBank/DDBJ whole genome shotgun (WGS) entry which is preliminary data.</text>
</comment>
<dbReference type="AlphaFoldDB" id="A0A7J0D8Y8"/>